<evidence type="ECO:0000313" key="2">
    <source>
        <dbReference type="EMBL" id="BDI29507.1"/>
    </source>
</evidence>
<dbReference type="EMBL" id="AP025739">
    <property type="protein sequence ID" value="BDI29507.1"/>
    <property type="molecule type" value="Genomic_DNA"/>
</dbReference>
<reference evidence="2 3" key="1">
    <citation type="journal article" date="2019" name="Int. J. Syst. Evol. Microbiol.">
        <title>Capsulimonas corticalis gen. nov., sp. nov., an aerobic capsulated bacterium, of a novel bacterial order, Capsulimonadales ord. nov., of the class Armatimonadia of the phylum Armatimonadetes.</title>
        <authorList>
            <person name="Li J."/>
            <person name="Kudo C."/>
            <person name="Tonouchi A."/>
        </authorList>
    </citation>
    <scope>NUCLEOTIDE SEQUENCE [LARGE SCALE GENOMIC DNA]</scope>
    <source>
        <strain evidence="2 3">AX-7</strain>
    </source>
</reference>
<dbReference type="InterPro" id="IPR014942">
    <property type="entry name" value="AbiEii"/>
</dbReference>
<keyword evidence="3" id="KW-1185">Reference proteome</keyword>
<dbReference type="KEGG" id="ccot:CCAX7_15580"/>
<dbReference type="Proteomes" id="UP000287394">
    <property type="component" value="Chromosome"/>
</dbReference>
<accession>A0A402CZ57</accession>
<evidence type="ECO:0000256" key="1">
    <source>
        <dbReference type="SAM" id="MobiDB-lite"/>
    </source>
</evidence>
<feature type="region of interest" description="Disordered" evidence="1">
    <location>
        <begin position="283"/>
        <end position="308"/>
    </location>
</feature>
<dbReference type="RefSeq" id="WP_119322614.1">
    <property type="nucleotide sequence ID" value="NZ_AP025739.1"/>
</dbReference>
<proteinExistence type="predicted"/>
<sequence>MSAIKYQDQVRLLLDILPAVAEEECFALHGGTAINLFVRDMPRLSVDLDLTYLLLEERETTLANIADALKSIQARITAKSPEIRVSVDERRAKLLCGRRRIQIKVEVNTTMRGALGDPEMRVLCEQTQETFDRFAEMRIIPIGQLYGGKICAALSRQHPRDLFDIKYMLQTSGFDDNIKRGFLLCLLSGDRPMHELIRPELIDQRATLENHFEGMTQEPFSYGQFEETRSTLIATVTNKLTETDREFLMSFKQGEPEWDRYGFADFEKFPAVQWKLKNIRNLKESNPTKHREQMGELKQSLTGARPSA</sequence>
<organism evidence="2 3">
    <name type="scientific">Capsulimonas corticalis</name>
    <dbReference type="NCBI Taxonomy" id="2219043"/>
    <lineage>
        <taxon>Bacteria</taxon>
        <taxon>Bacillati</taxon>
        <taxon>Armatimonadota</taxon>
        <taxon>Armatimonadia</taxon>
        <taxon>Capsulimonadales</taxon>
        <taxon>Capsulimonadaceae</taxon>
        <taxon>Capsulimonas</taxon>
    </lineage>
</organism>
<feature type="compositionally biased region" description="Basic and acidic residues" evidence="1">
    <location>
        <begin position="283"/>
        <end position="295"/>
    </location>
</feature>
<protein>
    <submittedName>
        <fullName evidence="2">Uncharacterized protein</fullName>
    </submittedName>
</protein>
<dbReference type="Pfam" id="PF08843">
    <property type="entry name" value="AbiEii"/>
    <property type="match status" value="1"/>
</dbReference>
<dbReference type="OrthoDB" id="1550603at2"/>
<dbReference type="Gene3D" id="3.10.450.620">
    <property type="entry name" value="JHP933, nucleotidyltransferase-like core domain"/>
    <property type="match status" value="1"/>
</dbReference>
<evidence type="ECO:0000313" key="3">
    <source>
        <dbReference type="Proteomes" id="UP000287394"/>
    </source>
</evidence>
<dbReference type="AlphaFoldDB" id="A0A402CZ57"/>
<gene>
    <name evidence="2" type="ORF">CCAX7_15580</name>
</gene>
<name>A0A402CZ57_9BACT</name>